<comment type="similarity">
    <text evidence="11 14">Belongs to the fluoride channel Fluc/FEX (TC 1.A.43) family.</text>
</comment>
<feature type="binding site" evidence="14">
    <location>
        <position position="72"/>
    </location>
    <ligand>
        <name>Na(+)</name>
        <dbReference type="ChEBI" id="CHEBI:29101"/>
        <note>structural</note>
    </ligand>
</feature>
<dbReference type="HAMAP" id="MF_00454">
    <property type="entry name" value="FluC"/>
    <property type="match status" value="1"/>
</dbReference>
<proteinExistence type="inferred from homology"/>
<name>A0A0R1T440_9LACO</name>
<evidence type="ECO:0000256" key="11">
    <source>
        <dbReference type="ARBA" id="ARBA00035120"/>
    </source>
</evidence>
<dbReference type="PANTHER" id="PTHR28259:SF16">
    <property type="entry name" value="FLUORIDE-SPECIFIC ION CHANNEL FLUC 2"/>
    <property type="match status" value="1"/>
</dbReference>
<dbReference type="PANTHER" id="PTHR28259">
    <property type="entry name" value="FLUORIDE EXPORT PROTEIN 1-RELATED"/>
    <property type="match status" value="1"/>
</dbReference>
<feature type="transmembrane region" description="Helical" evidence="14">
    <location>
        <begin position="89"/>
        <end position="114"/>
    </location>
</feature>
<dbReference type="STRING" id="1423740.FC36_GL002030"/>
<evidence type="ECO:0000256" key="2">
    <source>
        <dbReference type="ARBA" id="ARBA00022448"/>
    </source>
</evidence>
<dbReference type="InterPro" id="IPR003691">
    <property type="entry name" value="FluC"/>
</dbReference>
<evidence type="ECO:0000256" key="12">
    <source>
        <dbReference type="ARBA" id="ARBA00035585"/>
    </source>
</evidence>
<keyword evidence="5 14" id="KW-0479">Metal-binding</keyword>
<evidence type="ECO:0000256" key="14">
    <source>
        <dbReference type="HAMAP-Rule" id="MF_00454"/>
    </source>
</evidence>
<keyword evidence="7 14" id="KW-0915">Sodium</keyword>
<feature type="transmembrane region" description="Helical" evidence="14">
    <location>
        <begin position="58"/>
        <end position="77"/>
    </location>
</feature>
<dbReference type="PATRIC" id="fig|1423740.3.peg.2197"/>
<keyword evidence="6 14" id="KW-1133">Transmembrane helix</keyword>
<evidence type="ECO:0000313" key="16">
    <source>
        <dbReference type="Proteomes" id="UP000051048"/>
    </source>
</evidence>
<accession>A0A0R1T440</accession>
<organism evidence="15 16">
    <name type="scientific">Ligilactobacillus equi DSM 15833 = JCM 10991</name>
    <dbReference type="NCBI Taxonomy" id="1423740"/>
    <lineage>
        <taxon>Bacteria</taxon>
        <taxon>Bacillati</taxon>
        <taxon>Bacillota</taxon>
        <taxon>Bacilli</taxon>
        <taxon>Lactobacillales</taxon>
        <taxon>Lactobacillaceae</taxon>
        <taxon>Ligilactobacillus</taxon>
    </lineage>
</organism>
<evidence type="ECO:0000256" key="8">
    <source>
        <dbReference type="ARBA" id="ARBA00023065"/>
    </source>
</evidence>
<comment type="caution">
    <text evidence="15">The sequence shown here is derived from an EMBL/GenBank/DDBJ whole genome shotgun (WGS) entry which is preliminary data.</text>
</comment>
<keyword evidence="4 14" id="KW-0812">Transmembrane</keyword>
<keyword evidence="3 14" id="KW-1003">Cell membrane</keyword>
<keyword evidence="2 14" id="KW-0813">Transport</keyword>
<dbReference type="OrthoDB" id="9815830at2"/>
<sequence>MDYFWVGLGAGLGAMLRYSLTLGIKAKWPGTFPWATLVVNLSGALILGFLLGWQVNQLVSLFLGTGLLGGYTTFSTFNTELWTLFHSRYYWLFVCYALISYGGGILLAYVGLLLGQKI</sequence>
<comment type="catalytic activity">
    <reaction evidence="12">
        <text>fluoride(in) = fluoride(out)</text>
        <dbReference type="Rhea" id="RHEA:76159"/>
        <dbReference type="ChEBI" id="CHEBI:17051"/>
    </reaction>
    <physiologicalReaction direction="left-to-right" evidence="12">
        <dbReference type="Rhea" id="RHEA:76160"/>
    </physiologicalReaction>
</comment>
<evidence type="ECO:0000256" key="13">
    <source>
        <dbReference type="ARBA" id="ARBA00049940"/>
    </source>
</evidence>
<gene>
    <name evidence="14" type="primary">fluC</name>
    <name evidence="14" type="synonym">crcB</name>
    <name evidence="15" type="ORF">FC36_GL002030</name>
</gene>
<dbReference type="AlphaFoldDB" id="A0A0R1T440"/>
<dbReference type="Proteomes" id="UP000051048">
    <property type="component" value="Unassembled WGS sequence"/>
</dbReference>
<dbReference type="GO" id="GO:0005886">
    <property type="term" value="C:plasma membrane"/>
    <property type="evidence" value="ECO:0007669"/>
    <property type="project" value="UniProtKB-SubCell"/>
</dbReference>
<evidence type="ECO:0000256" key="6">
    <source>
        <dbReference type="ARBA" id="ARBA00022989"/>
    </source>
</evidence>
<reference evidence="15 16" key="1">
    <citation type="journal article" date="2015" name="Genome Announc.">
        <title>Expanding the biotechnology potential of lactobacilli through comparative genomics of 213 strains and associated genera.</title>
        <authorList>
            <person name="Sun Z."/>
            <person name="Harris H.M."/>
            <person name="McCann A."/>
            <person name="Guo C."/>
            <person name="Argimon S."/>
            <person name="Zhang W."/>
            <person name="Yang X."/>
            <person name="Jeffery I.B."/>
            <person name="Cooney J.C."/>
            <person name="Kagawa T.F."/>
            <person name="Liu W."/>
            <person name="Song Y."/>
            <person name="Salvetti E."/>
            <person name="Wrobel A."/>
            <person name="Rasinkangas P."/>
            <person name="Parkhill J."/>
            <person name="Rea M.C."/>
            <person name="O'Sullivan O."/>
            <person name="Ritari J."/>
            <person name="Douillard F.P."/>
            <person name="Paul Ross R."/>
            <person name="Yang R."/>
            <person name="Briner A.E."/>
            <person name="Felis G.E."/>
            <person name="de Vos W.M."/>
            <person name="Barrangou R."/>
            <person name="Klaenhammer T.R."/>
            <person name="Caufield P.W."/>
            <person name="Cui Y."/>
            <person name="Zhang H."/>
            <person name="O'Toole P.W."/>
        </authorList>
    </citation>
    <scope>NUCLEOTIDE SEQUENCE [LARGE SCALE GENOMIC DNA]</scope>
    <source>
        <strain evidence="15 16">DSM 15833</strain>
    </source>
</reference>
<comment type="subcellular location">
    <subcellularLocation>
        <location evidence="1 14">Cell membrane</location>
        <topology evidence="1 14">Multi-pass membrane protein</topology>
    </subcellularLocation>
</comment>
<evidence type="ECO:0000256" key="1">
    <source>
        <dbReference type="ARBA" id="ARBA00004651"/>
    </source>
</evidence>
<keyword evidence="9 14" id="KW-0472">Membrane</keyword>
<evidence type="ECO:0000256" key="9">
    <source>
        <dbReference type="ARBA" id="ARBA00023136"/>
    </source>
</evidence>
<evidence type="ECO:0000256" key="4">
    <source>
        <dbReference type="ARBA" id="ARBA00022692"/>
    </source>
</evidence>
<dbReference type="EMBL" id="AZFH01000204">
    <property type="protein sequence ID" value="KRL75929.1"/>
    <property type="molecule type" value="Genomic_DNA"/>
</dbReference>
<evidence type="ECO:0000256" key="3">
    <source>
        <dbReference type="ARBA" id="ARBA00022475"/>
    </source>
</evidence>
<dbReference type="Pfam" id="PF02537">
    <property type="entry name" value="CRCB"/>
    <property type="match status" value="1"/>
</dbReference>
<keyword evidence="8 14" id="KW-0406">Ion transport</keyword>
<evidence type="ECO:0000313" key="15">
    <source>
        <dbReference type="EMBL" id="KRL75929.1"/>
    </source>
</evidence>
<keyword evidence="10 14" id="KW-0407">Ion channel</keyword>
<protein>
    <recommendedName>
        <fullName evidence="14">Fluoride-specific ion channel FluC</fullName>
    </recommendedName>
</protein>
<evidence type="ECO:0000256" key="7">
    <source>
        <dbReference type="ARBA" id="ARBA00023053"/>
    </source>
</evidence>
<evidence type="ECO:0000256" key="5">
    <source>
        <dbReference type="ARBA" id="ARBA00022723"/>
    </source>
</evidence>
<feature type="transmembrane region" description="Helical" evidence="14">
    <location>
        <begin position="31"/>
        <end position="51"/>
    </location>
</feature>
<dbReference type="GO" id="GO:0140114">
    <property type="term" value="P:cellular detoxification of fluoride"/>
    <property type="evidence" value="ECO:0007669"/>
    <property type="project" value="UniProtKB-UniRule"/>
</dbReference>
<dbReference type="NCBIfam" id="NF010816">
    <property type="entry name" value="PRK14220.1"/>
    <property type="match status" value="1"/>
</dbReference>
<comment type="function">
    <text evidence="13 14">Fluoride-specific ion channel. Important for reducing fluoride concentration in the cell, thus reducing its toxicity.</text>
</comment>
<feature type="binding site" evidence="14">
    <location>
        <position position="69"/>
    </location>
    <ligand>
        <name>Na(+)</name>
        <dbReference type="ChEBI" id="CHEBI:29101"/>
        <note>structural</note>
    </ligand>
</feature>
<evidence type="ECO:0000256" key="10">
    <source>
        <dbReference type="ARBA" id="ARBA00023303"/>
    </source>
</evidence>
<dbReference type="GO" id="GO:0062054">
    <property type="term" value="F:fluoride channel activity"/>
    <property type="evidence" value="ECO:0007669"/>
    <property type="project" value="UniProtKB-UniRule"/>
</dbReference>
<dbReference type="GO" id="GO:0046872">
    <property type="term" value="F:metal ion binding"/>
    <property type="evidence" value="ECO:0007669"/>
    <property type="project" value="UniProtKB-KW"/>
</dbReference>
<dbReference type="RefSeq" id="WP_056986985.1">
    <property type="nucleotide sequence ID" value="NZ_AZFH01000204.1"/>
</dbReference>
<comment type="activity regulation">
    <text evidence="14">Na(+) is not transported, but it plays an essential structural role and its presence is essential for fluoride channel function.</text>
</comment>